<proteinExistence type="predicted"/>
<feature type="domain" description="BT-3987-like N-terminal" evidence="1">
    <location>
        <begin position="76"/>
        <end position="153"/>
    </location>
</feature>
<evidence type="ECO:0000313" key="2">
    <source>
        <dbReference type="EMBL" id="KAA6332269.1"/>
    </source>
</evidence>
<accession>A0A5J4RF36</accession>
<dbReference type="AlphaFoldDB" id="A0A5J4RF36"/>
<protein>
    <recommendedName>
        <fullName evidence="1">BT-3987-like N-terminal domain-containing protein</fullName>
    </recommendedName>
</protein>
<gene>
    <name evidence="2" type="ORF">EZS27_019206</name>
</gene>
<reference evidence="2" key="1">
    <citation type="submission" date="2019-03" db="EMBL/GenBank/DDBJ databases">
        <title>Single cell metagenomics reveals metabolic interactions within the superorganism composed of flagellate Streblomastix strix and complex community of Bacteroidetes bacteria on its surface.</title>
        <authorList>
            <person name="Treitli S.C."/>
            <person name="Kolisko M."/>
            <person name="Husnik F."/>
            <person name="Keeling P."/>
            <person name="Hampl V."/>
        </authorList>
    </citation>
    <scope>NUCLEOTIDE SEQUENCE</scope>
    <source>
        <strain evidence="2">STM</strain>
    </source>
</reference>
<organism evidence="2">
    <name type="scientific">termite gut metagenome</name>
    <dbReference type="NCBI Taxonomy" id="433724"/>
    <lineage>
        <taxon>unclassified sequences</taxon>
        <taxon>metagenomes</taxon>
        <taxon>organismal metagenomes</taxon>
    </lineage>
</organism>
<comment type="caution">
    <text evidence="2">The sequence shown here is derived from an EMBL/GenBank/DDBJ whole genome shotgun (WGS) entry which is preliminary data.</text>
</comment>
<dbReference type="Pfam" id="PF08522">
    <property type="entry name" value="BT_3987-like_N"/>
    <property type="match status" value="1"/>
</dbReference>
<dbReference type="PROSITE" id="PS51257">
    <property type="entry name" value="PROKAR_LIPOPROTEIN"/>
    <property type="match status" value="1"/>
</dbReference>
<dbReference type="EMBL" id="SNRY01001263">
    <property type="protein sequence ID" value="KAA6332269.1"/>
    <property type="molecule type" value="Genomic_DNA"/>
</dbReference>
<dbReference type="Gene3D" id="2.60.40.1740">
    <property type="entry name" value="hypothetical protein (bacova_03559)"/>
    <property type="match status" value="1"/>
</dbReference>
<evidence type="ECO:0000259" key="1">
    <source>
        <dbReference type="Pfam" id="PF08522"/>
    </source>
</evidence>
<name>A0A5J4RF36_9ZZZZ</name>
<sequence length="169" mass="17624">MKKYLLFAVIALASIGLTSCLDEDPPFVDDGNPGIVELDLSARTTATPFAFRNVPRGNAAVVDVPAIVNYTGVHGTPAGVQVTLAIDNEAVVEYATSQKVTLPVVPSYELPASTTVTIPKGQKYATFTVKVPTAGLDSKTTYGIGIKIVSSTGGTISGNYSTGVYRLTP</sequence>
<dbReference type="InterPro" id="IPR013728">
    <property type="entry name" value="BT_3987-like_N"/>
</dbReference>